<dbReference type="InterPro" id="IPR000805">
    <property type="entry name" value="Glyco_hydro_26"/>
</dbReference>
<comment type="caution">
    <text evidence="10">The sequence shown here is derived from an EMBL/GenBank/DDBJ whole genome shotgun (WGS) entry which is preliminary data.</text>
</comment>
<dbReference type="Proteomes" id="UP000694480">
    <property type="component" value="Unassembled WGS sequence"/>
</dbReference>
<comment type="subcellular location">
    <subcellularLocation>
        <location evidence="4">Secreted</location>
    </subcellularLocation>
</comment>
<dbReference type="GO" id="GO:0005576">
    <property type="term" value="C:extracellular region"/>
    <property type="evidence" value="ECO:0007669"/>
    <property type="project" value="UniProtKB-SubCell"/>
</dbReference>
<dbReference type="GO" id="GO:0016985">
    <property type="term" value="F:mannan endo-1,4-beta-mannosidase activity"/>
    <property type="evidence" value="ECO:0007669"/>
    <property type="project" value="UniProtKB-UniRule"/>
</dbReference>
<dbReference type="SUPFAM" id="SSF51445">
    <property type="entry name" value="(Trans)glycosidases"/>
    <property type="match status" value="1"/>
</dbReference>
<dbReference type="EMBL" id="JADKYY010000013">
    <property type="protein sequence ID" value="MBF5027991.1"/>
    <property type="molecule type" value="Genomic_DNA"/>
</dbReference>
<dbReference type="RefSeq" id="WP_194739916.1">
    <property type="nucleotide sequence ID" value="NZ_JADKYY010000013.1"/>
</dbReference>
<feature type="active site" description="Nucleophile" evidence="5 8">
    <location>
        <position position="298"/>
    </location>
</feature>
<dbReference type="InterPro" id="IPR016714">
    <property type="entry name" value="MANB/E"/>
</dbReference>
<dbReference type="PANTHER" id="PTHR40079">
    <property type="entry name" value="MANNAN ENDO-1,4-BETA-MANNOSIDASE E-RELATED"/>
    <property type="match status" value="1"/>
</dbReference>
<comment type="similarity">
    <text evidence="1 4 8">Belongs to the glycosyl hydrolase 26 family.</text>
</comment>
<protein>
    <recommendedName>
        <fullName evidence="4">Mannan endo-1,4-beta-mannosidase</fullName>
        <ecNumber evidence="4">3.2.1.78</ecNumber>
    </recommendedName>
</protein>
<dbReference type="GO" id="GO:0006080">
    <property type="term" value="P:substituted mannan metabolic process"/>
    <property type="evidence" value="ECO:0007669"/>
    <property type="project" value="UniProtKB-UniRule"/>
</dbReference>
<name>A0A930YX63_9FLAO</name>
<dbReference type="PANTHER" id="PTHR40079:SF4">
    <property type="entry name" value="GH26 DOMAIN-CONTAINING PROTEIN-RELATED"/>
    <property type="match status" value="1"/>
</dbReference>
<feature type="site" description="Plays an important role in maintaining the position of the catalytic nucleophile" evidence="7">
    <location>
        <position position="189"/>
    </location>
</feature>
<evidence type="ECO:0000259" key="9">
    <source>
        <dbReference type="PROSITE" id="PS51764"/>
    </source>
</evidence>
<dbReference type="InterPro" id="IPR017853">
    <property type="entry name" value="GH"/>
</dbReference>
<feature type="binding site" evidence="6">
    <location>
        <position position="195"/>
    </location>
    <ligand>
        <name>substrate</name>
    </ligand>
</feature>
<keyword evidence="3 4" id="KW-0326">Glycosidase</keyword>
<sequence length="378" mass="43627">MNSIKFLFFCSSLLLVGCQNRPLSTDPLAPKPESTSKEILVSNLMDLAKKGYMIGHQDALAYGVSWRYQEGRSDIQDVAGDYPALYGWDIGGIEHGKKNNIDGVPFSKMIQWIKEIHQRKGLSTISWHMDNPLSGGNSWDVTAGTVESMLPGGSKNTLYNQWLDRAADFLNALEDTQGNKIPVLFRPYHELTGTWFWWCQNNTSSDNYKALWRYTFDYLTKNHQIKHLVWVYNTADYATKQEFLEYYPSDALVDMLSFDKYQYGAPDQGQSFKTTLRNQLQILTEIGKEKNKPIAFAETGYETIPDPQWWTGTLHQILKDFPVSHVLLWRNHGWQETEQKMHYYAPYEGHPSAKDFQTFHALDATLFQSDLSRINIYQ</sequence>
<keyword evidence="4" id="KW-0964">Secreted</keyword>
<evidence type="ECO:0000256" key="7">
    <source>
        <dbReference type="PIRSR" id="PIRSR018168-3"/>
    </source>
</evidence>
<evidence type="ECO:0000256" key="6">
    <source>
        <dbReference type="PIRSR" id="PIRSR018168-2"/>
    </source>
</evidence>
<dbReference type="PROSITE" id="PS51764">
    <property type="entry name" value="GH26"/>
    <property type="match status" value="1"/>
</dbReference>
<comment type="catalytic activity">
    <reaction evidence="4">
        <text>Random hydrolysis of (1-&gt;4)-beta-D-mannosidic linkages in mannans, galactomannans and glucomannans.</text>
        <dbReference type="EC" id="3.2.1.78"/>
    </reaction>
</comment>
<keyword evidence="2 4" id="KW-0378">Hydrolase</keyword>
<dbReference type="EC" id="3.2.1.78" evidence="4"/>
<feature type="binding site" evidence="6">
    <location>
        <position position="261"/>
    </location>
    <ligand>
        <name>substrate</name>
    </ligand>
</feature>
<feature type="binding site" evidence="6">
    <location>
        <position position="128"/>
    </location>
    <ligand>
        <name>substrate</name>
    </ligand>
</feature>
<dbReference type="PROSITE" id="PS51257">
    <property type="entry name" value="PROKAR_LIPOPROTEIN"/>
    <property type="match status" value="1"/>
</dbReference>
<evidence type="ECO:0000256" key="4">
    <source>
        <dbReference type="PIRNR" id="PIRNR018168"/>
    </source>
</evidence>
<keyword evidence="11" id="KW-1185">Reference proteome</keyword>
<evidence type="ECO:0000256" key="8">
    <source>
        <dbReference type="PROSITE-ProRule" id="PRU01100"/>
    </source>
</evidence>
<dbReference type="PRINTS" id="PR00739">
    <property type="entry name" value="GLHYDRLASE26"/>
</dbReference>
<evidence type="ECO:0000313" key="11">
    <source>
        <dbReference type="Proteomes" id="UP000694480"/>
    </source>
</evidence>
<proteinExistence type="inferred from homology"/>
<dbReference type="Pfam" id="PF02156">
    <property type="entry name" value="Glyco_hydro_26"/>
    <property type="match status" value="1"/>
</dbReference>
<gene>
    <name evidence="10" type="ORF">IC612_09300</name>
</gene>
<feature type="active site" description="Proton donor" evidence="5 8">
    <location>
        <position position="190"/>
    </location>
</feature>
<evidence type="ECO:0000256" key="5">
    <source>
        <dbReference type="PIRSR" id="PIRSR018168-1"/>
    </source>
</evidence>
<evidence type="ECO:0000313" key="10">
    <source>
        <dbReference type="EMBL" id="MBF5027991.1"/>
    </source>
</evidence>
<evidence type="ECO:0000256" key="1">
    <source>
        <dbReference type="ARBA" id="ARBA00007754"/>
    </source>
</evidence>
<feature type="domain" description="GH26" evidence="9">
    <location>
        <begin position="35"/>
        <end position="369"/>
    </location>
</feature>
<dbReference type="AlphaFoldDB" id="A0A930YX63"/>
<dbReference type="InterPro" id="IPR022790">
    <property type="entry name" value="GH26_dom"/>
</dbReference>
<accession>A0A930YX63</accession>
<organism evidence="10 11">
    <name type="scientific">Planobacterium oryzisoli</name>
    <dbReference type="NCBI Taxonomy" id="2771435"/>
    <lineage>
        <taxon>Bacteria</taxon>
        <taxon>Pseudomonadati</taxon>
        <taxon>Bacteroidota</taxon>
        <taxon>Flavobacteriia</taxon>
        <taxon>Flavobacteriales</taxon>
        <taxon>Weeksellaceae</taxon>
        <taxon>Chryseobacterium group</taxon>
        <taxon>Chryseobacterium</taxon>
    </lineage>
</organism>
<dbReference type="Gene3D" id="3.20.20.80">
    <property type="entry name" value="Glycosidases"/>
    <property type="match status" value="1"/>
</dbReference>
<evidence type="ECO:0000256" key="2">
    <source>
        <dbReference type="ARBA" id="ARBA00022801"/>
    </source>
</evidence>
<dbReference type="PIRSF" id="PIRSF018168">
    <property type="entry name" value="Mannan-1_4-beta-mannosidase"/>
    <property type="match status" value="1"/>
</dbReference>
<keyword evidence="4" id="KW-0119">Carbohydrate metabolism</keyword>
<evidence type="ECO:0000256" key="3">
    <source>
        <dbReference type="ARBA" id="ARBA00023295"/>
    </source>
</evidence>
<reference evidence="10" key="1">
    <citation type="submission" date="2020-11" db="EMBL/GenBank/DDBJ databases">
        <title>Genome seq and assembly of Planobacterium sp.</title>
        <authorList>
            <person name="Chhetri G."/>
        </authorList>
    </citation>
    <scope>NUCLEOTIDE SEQUENCE</scope>
    <source>
        <strain evidence="10">GCR5</strain>
    </source>
</reference>